<dbReference type="Proteomes" id="UP000308230">
    <property type="component" value="Unassembled WGS sequence"/>
</dbReference>
<feature type="coiled-coil region" evidence="1">
    <location>
        <begin position="190"/>
        <end position="217"/>
    </location>
</feature>
<evidence type="ECO:0000256" key="1">
    <source>
        <dbReference type="SAM" id="Coils"/>
    </source>
</evidence>
<evidence type="ECO:0000313" key="3">
    <source>
        <dbReference type="EMBL" id="TLS37305.1"/>
    </source>
</evidence>
<dbReference type="Pfam" id="PF01740">
    <property type="entry name" value="STAS"/>
    <property type="match status" value="1"/>
</dbReference>
<keyword evidence="1" id="KW-0175">Coiled coil</keyword>
<dbReference type="EMBL" id="SWLG01000007">
    <property type="protein sequence ID" value="TLS37305.1"/>
    <property type="molecule type" value="Genomic_DNA"/>
</dbReference>
<accession>A0A5R9FCC0</accession>
<reference evidence="3 4" key="1">
    <citation type="submission" date="2019-04" db="EMBL/GenBank/DDBJ databases">
        <title>Bacillus caeni sp. nov., a bacterium isolated from mangrove sediment.</title>
        <authorList>
            <person name="Huang H."/>
            <person name="Mo K."/>
            <person name="Hu Y."/>
        </authorList>
    </citation>
    <scope>NUCLEOTIDE SEQUENCE [LARGE SCALE GENOMIC DNA]</scope>
    <source>
        <strain evidence="3 4">HB172195</strain>
    </source>
</reference>
<organism evidence="3 4">
    <name type="scientific">Exobacillus caeni</name>
    <dbReference type="NCBI Taxonomy" id="2574798"/>
    <lineage>
        <taxon>Bacteria</taxon>
        <taxon>Bacillati</taxon>
        <taxon>Bacillota</taxon>
        <taxon>Bacilli</taxon>
        <taxon>Bacillales</taxon>
        <taxon>Guptibacillaceae</taxon>
        <taxon>Exobacillus</taxon>
    </lineage>
</organism>
<dbReference type="SUPFAM" id="SSF52091">
    <property type="entry name" value="SpoIIaa-like"/>
    <property type="match status" value="1"/>
</dbReference>
<dbReference type="InterPro" id="IPR002645">
    <property type="entry name" value="STAS_dom"/>
</dbReference>
<keyword evidence="4" id="KW-1185">Reference proteome</keyword>
<proteinExistence type="predicted"/>
<dbReference type="SUPFAM" id="SSF111126">
    <property type="entry name" value="Ligand-binding domain in the NO signalling and Golgi transport"/>
    <property type="match status" value="1"/>
</dbReference>
<evidence type="ECO:0000259" key="2">
    <source>
        <dbReference type="Pfam" id="PF01740"/>
    </source>
</evidence>
<dbReference type="InterPro" id="IPR051932">
    <property type="entry name" value="Bact_StressResp_Reg"/>
</dbReference>
<feature type="domain" description="STAS" evidence="2">
    <location>
        <begin position="222"/>
        <end position="325"/>
    </location>
</feature>
<dbReference type="CDD" id="cd07041">
    <property type="entry name" value="STAS_RsbR_RsbS_like"/>
    <property type="match status" value="1"/>
</dbReference>
<dbReference type="InterPro" id="IPR024096">
    <property type="entry name" value="NO_sig/Golgi_transp_ligand-bd"/>
</dbReference>
<dbReference type="InterPro" id="IPR036513">
    <property type="entry name" value="STAS_dom_sf"/>
</dbReference>
<dbReference type="Gene3D" id="3.30.750.24">
    <property type="entry name" value="STAS domain"/>
    <property type="match status" value="1"/>
</dbReference>
<dbReference type="Gene3D" id="3.30.1380.20">
    <property type="entry name" value="Trafficking protein particle complex subunit 3"/>
    <property type="match status" value="1"/>
</dbReference>
<comment type="caution">
    <text evidence="3">The sequence shown here is derived from an EMBL/GenBank/DDBJ whole genome shotgun (WGS) entry which is preliminary data.</text>
</comment>
<dbReference type="AlphaFoldDB" id="A0A5R9FCC0"/>
<evidence type="ECO:0000313" key="4">
    <source>
        <dbReference type="Proteomes" id="UP000308230"/>
    </source>
</evidence>
<dbReference type="PANTHER" id="PTHR33745">
    <property type="entry name" value="RSBT ANTAGONIST PROTEIN RSBS-RELATED"/>
    <property type="match status" value="1"/>
</dbReference>
<dbReference type="OrthoDB" id="2717092at2"/>
<sequence length="340" mass="38377">METPEKDSIKVGATSFNWDINEGLFEYEGSDAVLFWIKTSMKTFLDTMEEVTGTEAANLVIETAGYRQGIIVSQYFGDEALSPQEMLSRLIPRYAAAGWGRVSIIEFNEKEKTAVVQIKNSWEFKLNKQQEKVNHDYFFPGHFAGLLTGILGENIWYKVTQSQTENDDCCEISLFPSNKTVTENIHELSKTKEQRQIELLEQKVADRTQELTDVINEISSPIIPVLDKIIVVPLLGKYEENRSEELTNKILSQLPDHKASYMVLDLTGIDEDISEYSIDMIHKLGVSASLLGTETVLVGISPKMGIKLTQSHFDLSGFNCFSTLQHGIYYALGREGRQII</sequence>
<protein>
    <submittedName>
        <fullName evidence="3">STAS domain-containing protein</fullName>
    </submittedName>
</protein>
<name>A0A5R9FCC0_9BACL</name>
<gene>
    <name evidence="3" type="ORF">FCL54_11625</name>
</gene>